<keyword evidence="9" id="KW-0234">DNA repair</keyword>
<evidence type="ECO:0000256" key="10">
    <source>
        <dbReference type="ARBA" id="ARBA00023242"/>
    </source>
</evidence>
<dbReference type="InterPro" id="IPR036691">
    <property type="entry name" value="Endo/exonu/phosph_ase_sf"/>
</dbReference>
<dbReference type="Pfam" id="PF03372">
    <property type="entry name" value="Exo_endo_phos"/>
    <property type="match status" value="1"/>
</dbReference>
<evidence type="ECO:0000313" key="13">
    <source>
        <dbReference type="EMBL" id="KAJ8322014.1"/>
    </source>
</evidence>
<dbReference type="SUPFAM" id="SSF46934">
    <property type="entry name" value="UBA-like"/>
    <property type="match status" value="1"/>
</dbReference>
<dbReference type="PANTHER" id="PTHR15822:SF4">
    <property type="entry name" value="TYROSYL-DNA PHOSPHODIESTERASE 2"/>
    <property type="match status" value="1"/>
</dbReference>
<evidence type="ECO:0000256" key="11">
    <source>
        <dbReference type="SAM" id="MobiDB-lite"/>
    </source>
</evidence>
<keyword evidence="4" id="KW-0540">Nuclease</keyword>
<evidence type="ECO:0000256" key="3">
    <source>
        <dbReference type="ARBA" id="ARBA00004322"/>
    </source>
</evidence>
<gene>
    <name evidence="13" type="ORF">KUTeg_000485</name>
</gene>
<evidence type="ECO:0000256" key="7">
    <source>
        <dbReference type="ARBA" id="ARBA00022801"/>
    </source>
</evidence>
<dbReference type="Pfam" id="PF14555">
    <property type="entry name" value="UBA_4"/>
    <property type="match status" value="1"/>
</dbReference>
<keyword evidence="5" id="KW-0479">Metal-binding</keyword>
<dbReference type="CDD" id="cd14672">
    <property type="entry name" value="UBA_ceTYDP2_like"/>
    <property type="match status" value="1"/>
</dbReference>
<dbReference type="CDD" id="cd09080">
    <property type="entry name" value="TDP2"/>
    <property type="match status" value="1"/>
</dbReference>
<dbReference type="InterPro" id="IPR051547">
    <property type="entry name" value="TDP2-like"/>
</dbReference>
<sequence length="365" mass="41966">MSDSEEESKLPSREECELRCQQFAEITGTDSALAMFYLQDREWNLDRAVNAFFEEQSGPVNSCGVSVNVMELTRSSPASETTDTGKSELSQSSTEDEVMEEPHRLRVLSWNIDGLDTNNIKNRTKGVCYIINRKCVFCREKPHIVFLQEVVPVSLEVLEKHCTSYQIIPGNESGYFTAVLLRVGDVVFKDSVVIQFPGSLMGRNLLTVKCEVKGVKLCVLTSHLESTKDSSTERKRQLQECFKRVKDADKMDTVIFGGDLNLRDKEIMEIGGLPEHLYDIWEVTGKRPEAKFTWDMRRNDNLEFPGKFKPTCRFDRLYIRHSHPDKYIKPVYFELVGLEKLPCNRFPSDHWGILTHYDKINTVKK</sequence>
<dbReference type="SUPFAM" id="SSF56219">
    <property type="entry name" value="DNase I-like"/>
    <property type="match status" value="1"/>
</dbReference>
<evidence type="ECO:0000256" key="1">
    <source>
        <dbReference type="ARBA" id="ARBA00001936"/>
    </source>
</evidence>
<reference evidence="13 14" key="1">
    <citation type="submission" date="2022-12" db="EMBL/GenBank/DDBJ databases">
        <title>Chromosome-level genome of Tegillarca granosa.</title>
        <authorList>
            <person name="Kim J."/>
        </authorList>
    </citation>
    <scope>NUCLEOTIDE SEQUENCE [LARGE SCALE GENOMIC DNA]</scope>
    <source>
        <strain evidence="13">Teg-2019</strain>
        <tissue evidence="13">Adductor muscle</tissue>
    </source>
</reference>
<feature type="compositionally biased region" description="Polar residues" evidence="11">
    <location>
        <begin position="75"/>
        <end position="93"/>
    </location>
</feature>
<dbReference type="Proteomes" id="UP001217089">
    <property type="component" value="Unassembled WGS sequence"/>
</dbReference>
<accession>A0ABQ9FXN7</accession>
<keyword evidence="6" id="KW-0227">DNA damage</keyword>
<dbReference type="InterPro" id="IPR009060">
    <property type="entry name" value="UBA-like_sf"/>
</dbReference>
<dbReference type="Gene3D" id="3.60.10.10">
    <property type="entry name" value="Endonuclease/exonuclease/phosphatase"/>
    <property type="match status" value="1"/>
</dbReference>
<feature type="domain" description="Endonuclease/exonuclease/phosphatase" evidence="12">
    <location>
        <begin position="108"/>
        <end position="350"/>
    </location>
</feature>
<keyword evidence="10" id="KW-0539">Nucleus</keyword>
<name>A0ABQ9FXN7_TEGGR</name>
<evidence type="ECO:0000256" key="2">
    <source>
        <dbReference type="ARBA" id="ARBA00001946"/>
    </source>
</evidence>
<evidence type="ECO:0000256" key="6">
    <source>
        <dbReference type="ARBA" id="ARBA00022763"/>
    </source>
</evidence>
<protein>
    <recommendedName>
        <fullName evidence="12">Endonuclease/exonuclease/phosphatase domain-containing protein</fullName>
    </recommendedName>
</protein>
<comment type="cofactor">
    <cofactor evidence="1">
        <name>Mn(2+)</name>
        <dbReference type="ChEBI" id="CHEBI:29035"/>
    </cofactor>
</comment>
<evidence type="ECO:0000259" key="12">
    <source>
        <dbReference type="Pfam" id="PF03372"/>
    </source>
</evidence>
<dbReference type="EMBL" id="JARBDR010000018">
    <property type="protein sequence ID" value="KAJ8322014.1"/>
    <property type="molecule type" value="Genomic_DNA"/>
</dbReference>
<keyword evidence="14" id="KW-1185">Reference proteome</keyword>
<evidence type="ECO:0000256" key="9">
    <source>
        <dbReference type="ARBA" id="ARBA00023204"/>
    </source>
</evidence>
<organism evidence="13 14">
    <name type="scientific">Tegillarca granosa</name>
    <name type="common">Malaysian cockle</name>
    <name type="synonym">Anadara granosa</name>
    <dbReference type="NCBI Taxonomy" id="220873"/>
    <lineage>
        <taxon>Eukaryota</taxon>
        <taxon>Metazoa</taxon>
        <taxon>Spiralia</taxon>
        <taxon>Lophotrochozoa</taxon>
        <taxon>Mollusca</taxon>
        <taxon>Bivalvia</taxon>
        <taxon>Autobranchia</taxon>
        <taxon>Pteriomorphia</taxon>
        <taxon>Arcoida</taxon>
        <taxon>Arcoidea</taxon>
        <taxon>Arcidae</taxon>
        <taxon>Tegillarca</taxon>
    </lineage>
</organism>
<evidence type="ECO:0000256" key="8">
    <source>
        <dbReference type="ARBA" id="ARBA00022842"/>
    </source>
</evidence>
<comment type="subcellular location">
    <subcellularLocation>
        <location evidence="3">Nucleus</location>
        <location evidence="3">PML body</location>
    </subcellularLocation>
</comment>
<feature type="region of interest" description="Disordered" evidence="11">
    <location>
        <begin position="75"/>
        <end position="100"/>
    </location>
</feature>
<evidence type="ECO:0000256" key="5">
    <source>
        <dbReference type="ARBA" id="ARBA00022723"/>
    </source>
</evidence>
<evidence type="ECO:0000256" key="4">
    <source>
        <dbReference type="ARBA" id="ARBA00022722"/>
    </source>
</evidence>
<proteinExistence type="predicted"/>
<dbReference type="PANTHER" id="PTHR15822">
    <property type="entry name" value="TRAF AND TNF RECEPTOR-ASSOCIATED PROTEIN"/>
    <property type="match status" value="1"/>
</dbReference>
<dbReference type="InterPro" id="IPR005135">
    <property type="entry name" value="Endo/exonuclease/phosphatase"/>
</dbReference>
<dbReference type="Gene3D" id="1.10.8.10">
    <property type="entry name" value="DNA helicase RuvA subunit, C-terminal domain"/>
    <property type="match status" value="1"/>
</dbReference>
<keyword evidence="8" id="KW-0460">Magnesium</keyword>
<comment type="caution">
    <text evidence="13">The sequence shown here is derived from an EMBL/GenBank/DDBJ whole genome shotgun (WGS) entry which is preliminary data.</text>
</comment>
<evidence type="ECO:0000313" key="14">
    <source>
        <dbReference type="Proteomes" id="UP001217089"/>
    </source>
</evidence>
<keyword evidence="7" id="KW-0378">Hydrolase</keyword>
<comment type="cofactor">
    <cofactor evidence="2">
        <name>Mg(2+)</name>
        <dbReference type="ChEBI" id="CHEBI:18420"/>
    </cofactor>
</comment>